<keyword evidence="1" id="KW-0489">Methyltransferase</keyword>
<dbReference type="EMBL" id="JAULSY010000013">
    <property type="protein sequence ID" value="KAK0672471.1"/>
    <property type="molecule type" value="Genomic_DNA"/>
</dbReference>
<sequence length="291" mass="32640">MPVMKQDYSLWDMLSSLLFPQKFILLSLTFLPRAILSQPSLLLPWNLPALKSLWFTHFWSFVGPQVRENSSALVIPLLTGHISRGITHPSPIHPPLSGTVLEIGPGSGMWLPTLSQIPSVTKIYGVEPNEGNAASLRQTVKSAGLEGKYNVIPVGIEDLESAAHIEKGSVDSVMTVMCLCSIPEPQKNIRMLYEYLKPGGKWYVYEHVKTFDGELPGKGDHWEPKQPKWLGWYQSFMNIFWPHFVGGCEMCRDTSKYLLQGAGPWQEVDLAQPANSPWFQTMPHIIGVLTK</sequence>
<accession>A0AA39ZK01</accession>
<dbReference type="SUPFAM" id="SSF53335">
    <property type="entry name" value="S-adenosyl-L-methionine-dependent methyltransferases"/>
    <property type="match status" value="1"/>
</dbReference>
<dbReference type="CDD" id="cd02440">
    <property type="entry name" value="AdoMet_MTases"/>
    <property type="match status" value="1"/>
</dbReference>
<keyword evidence="2" id="KW-1185">Reference proteome</keyword>
<dbReference type="AlphaFoldDB" id="A0AA39ZK01"/>
<dbReference type="InterPro" id="IPR029063">
    <property type="entry name" value="SAM-dependent_MTases_sf"/>
</dbReference>
<proteinExistence type="predicted"/>
<evidence type="ECO:0000313" key="1">
    <source>
        <dbReference type="EMBL" id="KAK0672471.1"/>
    </source>
</evidence>
<organism evidence="1 2">
    <name type="scientific">Cercophora samala</name>
    <dbReference type="NCBI Taxonomy" id="330535"/>
    <lineage>
        <taxon>Eukaryota</taxon>
        <taxon>Fungi</taxon>
        <taxon>Dikarya</taxon>
        <taxon>Ascomycota</taxon>
        <taxon>Pezizomycotina</taxon>
        <taxon>Sordariomycetes</taxon>
        <taxon>Sordariomycetidae</taxon>
        <taxon>Sordariales</taxon>
        <taxon>Lasiosphaeriaceae</taxon>
        <taxon>Cercophora</taxon>
    </lineage>
</organism>
<dbReference type="GO" id="GO:0008168">
    <property type="term" value="F:methyltransferase activity"/>
    <property type="evidence" value="ECO:0007669"/>
    <property type="project" value="UniProtKB-KW"/>
</dbReference>
<dbReference type="Pfam" id="PF13489">
    <property type="entry name" value="Methyltransf_23"/>
    <property type="match status" value="1"/>
</dbReference>
<dbReference type="PANTHER" id="PTHR45036:SF1">
    <property type="entry name" value="METHYLTRANSFERASE LIKE 7A"/>
    <property type="match status" value="1"/>
</dbReference>
<keyword evidence="1" id="KW-0808">Transferase</keyword>
<comment type="caution">
    <text evidence="1">The sequence shown here is derived from an EMBL/GenBank/DDBJ whole genome shotgun (WGS) entry which is preliminary data.</text>
</comment>
<evidence type="ECO:0000313" key="2">
    <source>
        <dbReference type="Proteomes" id="UP001174997"/>
    </source>
</evidence>
<dbReference type="GO" id="GO:0032259">
    <property type="term" value="P:methylation"/>
    <property type="evidence" value="ECO:0007669"/>
    <property type="project" value="UniProtKB-KW"/>
</dbReference>
<dbReference type="PANTHER" id="PTHR45036">
    <property type="entry name" value="METHYLTRANSFERASE LIKE 7B"/>
    <property type="match status" value="1"/>
</dbReference>
<dbReference type="Proteomes" id="UP001174997">
    <property type="component" value="Unassembled WGS sequence"/>
</dbReference>
<dbReference type="InterPro" id="IPR052356">
    <property type="entry name" value="Thiol_S-MT"/>
</dbReference>
<dbReference type="Gene3D" id="3.40.50.150">
    <property type="entry name" value="Vaccinia Virus protein VP39"/>
    <property type="match status" value="1"/>
</dbReference>
<name>A0AA39ZK01_9PEZI</name>
<protein>
    <submittedName>
        <fullName evidence="1">S-adenosyl-L-methionine-dependent methyltransferase</fullName>
    </submittedName>
</protein>
<gene>
    <name evidence="1" type="ORF">QBC41DRAFT_313905</name>
</gene>
<reference evidence="1" key="1">
    <citation type="submission" date="2023-06" db="EMBL/GenBank/DDBJ databases">
        <title>Genome-scale phylogeny and comparative genomics of the fungal order Sordariales.</title>
        <authorList>
            <consortium name="Lawrence Berkeley National Laboratory"/>
            <person name="Hensen N."/>
            <person name="Bonometti L."/>
            <person name="Westerberg I."/>
            <person name="Brannstrom I.O."/>
            <person name="Guillou S."/>
            <person name="Cros-Aarteil S."/>
            <person name="Calhoun S."/>
            <person name="Haridas S."/>
            <person name="Kuo A."/>
            <person name="Mondo S."/>
            <person name="Pangilinan J."/>
            <person name="Riley R."/>
            <person name="Labutti K."/>
            <person name="Andreopoulos B."/>
            <person name="Lipzen A."/>
            <person name="Chen C."/>
            <person name="Yanf M."/>
            <person name="Daum C."/>
            <person name="Ng V."/>
            <person name="Clum A."/>
            <person name="Steindorff A."/>
            <person name="Ohm R."/>
            <person name="Martin F."/>
            <person name="Silar P."/>
            <person name="Natvig D."/>
            <person name="Lalanne C."/>
            <person name="Gautier V."/>
            <person name="Ament-Velasquez S.L."/>
            <person name="Kruys A."/>
            <person name="Hutchinson M.I."/>
            <person name="Powell A.J."/>
            <person name="Barry K."/>
            <person name="Miller A.N."/>
            <person name="Grigoriev I.V."/>
            <person name="Debuchy R."/>
            <person name="Gladieux P."/>
            <person name="Thoren M.H."/>
            <person name="Johannesson H."/>
        </authorList>
    </citation>
    <scope>NUCLEOTIDE SEQUENCE</scope>
    <source>
        <strain evidence="1">CBS 307.81</strain>
    </source>
</reference>